<dbReference type="RefSeq" id="WP_057183081.1">
    <property type="nucleotide sequence ID" value="NZ_BDQM01000016.1"/>
</dbReference>
<accession>A0ABQ0MW55</accession>
<evidence type="ECO:0000259" key="13">
    <source>
        <dbReference type="SMART" id="SM00644"/>
    </source>
</evidence>
<comment type="caution">
    <text evidence="14">The sequence shown here is derived from an EMBL/GenBank/DDBJ whole genome shotgun (WGS) entry which is preliminary data.</text>
</comment>
<proteinExistence type="inferred from homology"/>
<dbReference type="EMBL" id="BDQM01000016">
    <property type="protein sequence ID" value="GAW96606.1"/>
    <property type="molecule type" value="Genomic_DNA"/>
</dbReference>
<feature type="domain" description="N-acetylmuramoyl-L-alanine amidase" evidence="13">
    <location>
        <begin position="17"/>
        <end position="168"/>
    </location>
</feature>
<gene>
    <name evidence="14" type="ORF">MTCD1_02225</name>
</gene>
<evidence type="ECO:0000313" key="15">
    <source>
        <dbReference type="Proteomes" id="UP000197068"/>
    </source>
</evidence>
<evidence type="ECO:0000256" key="5">
    <source>
        <dbReference type="ARBA" id="ARBA00011901"/>
    </source>
</evidence>
<comment type="similarity">
    <text evidence="4">Belongs to the N-acetylmuramoyl-L-alanine amidase 2 family.</text>
</comment>
<dbReference type="PANTHER" id="PTHR30417:SF4">
    <property type="entry name" value="1,6-ANHYDRO-N-ACETYLMURAMYL-L-ALANINE AMIDASE AMPD"/>
    <property type="match status" value="1"/>
</dbReference>
<keyword evidence="7" id="KW-0479">Metal-binding</keyword>
<keyword evidence="8" id="KW-0378">Hydrolase</keyword>
<comment type="catalytic activity">
    <reaction evidence="1">
        <text>Hydrolyzes the link between N-acetylmuramoyl residues and L-amino acid residues in certain cell-wall glycopeptides.</text>
        <dbReference type="EC" id="3.5.1.28"/>
    </reaction>
</comment>
<protein>
    <recommendedName>
        <fullName evidence="11">1,6-anhydro-N-acetylmuramyl-L-alanine amidase AmpD</fullName>
        <ecNumber evidence="5">3.5.1.28</ecNumber>
    </recommendedName>
    <alternativeName>
        <fullName evidence="12">N-acetylmuramoyl-L-alanine amidase</fullName>
    </alternativeName>
</protein>
<dbReference type="SMART" id="SM00644">
    <property type="entry name" value="Ami_2"/>
    <property type="match status" value="1"/>
</dbReference>
<evidence type="ECO:0000256" key="8">
    <source>
        <dbReference type="ARBA" id="ARBA00022801"/>
    </source>
</evidence>
<reference evidence="14 15" key="1">
    <citation type="submission" date="2017-06" db="EMBL/GenBank/DDBJ databases">
        <title>Whole Genome Sequences of Colwellia marinimaniae MTCD1.</title>
        <authorList>
            <person name="Kusumoto H."/>
            <person name="Inoue M."/>
            <person name="Tanikawa K."/>
            <person name="Maeji H."/>
            <person name="Cameron J.H."/>
            <person name="Bartlett D.H."/>
        </authorList>
    </citation>
    <scope>NUCLEOTIDE SEQUENCE [LARGE SCALE GENOMIC DNA]</scope>
    <source>
        <strain evidence="14 15">MTCD1</strain>
    </source>
</reference>
<evidence type="ECO:0000256" key="2">
    <source>
        <dbReference type="ARBA" id="ARBA00001947"/>
    </source>
</evidence>
<evidence type="ECO:0000256" key="1">
    <source>
        <dbReference type="ARBA" id="ARBA00001561"/>
    </source>
</evidence>
<sequence length="189" mass="21138">MFSISSGWLAQAQHFPSPYFSPRELADDISLLVIHNISLPAGQFGGNCIHDLFLGQLDCNAHASFNDLQGVEVSAHCLIRRDGRISQYVSFDDKAWHAGASSFRARPRCNDYSIGIELEGTDDICYTAEQYQQLIALTLCLQNKFPGIIMSHIVGHCDIAPGRKTDPGPVFDWQYFRQCLTEQATRNNI</sequence>
<keyword evidence="15" id="KW-1185">Reference proteome</keyword>
<evidence type="ECO:0000256" key="11">
    <source>
        <dbReference type="ARBA" id="ARBA00039257"/>
    </source>
</evidence>
<evidence type="ECO:0000313" key="14">
    <source>
        <dbReference type="EMBL" id="GAW96606.1"/>
    </source>
</evidence>
<dbReference type="InterPro" id="IPR051206">
    <property type="entry name" value="NAMLAA_amidase_2"/>
</dbReference>
<evidence type="ECO:0000256" key="9">
    <source>
        <dbReference type="ARBA" id="ARBA00022833"/>
    </source>
</evidence>
<comment type="cofactor">
    <cofactor evidence="2">
        <name>Zn(2+)</name>
        <dbReference type="ChEBI" id="CHEBI:29105"/>
    </cofactor>
</comment>
<comment type="subcellular location">
    <subcellularLocation>
        <location evidence="3">Cytoplasm</location>
    </subcellularLocation>
</comment>
<dbReference type="InterPro" id="IPR036505">
    <property type="entry name" value="Amidase/PGRP_sf"/>
</dbReference>
<keyword evidence="9" id="KW-0862">Zinc</keyword>
<keyword evidence="6" id="KW-0963">Cytoplasm</keyword>
<keyword evidence="10" id="KW-0961">Cell wall biogenesis/degradation</keyword>
<evidence type="ECO:0000256" key="3">
    <source>
        <dbReference type="ARBA" id="ARBA00004496"/>
    </source>
</evidence>
<dbReference type="Pfam" id="PF01510">
    <property type="entry name" value="Amidase_2"/>
    <property type="match status" value="1"/>
</dbReference>
<organism evidence="14 15">
    <name type="scientific">Colwellia marinimaniae</name>
    <dbReference type="NCBI Taxonomy" id="1513592"/>
    <lineage>
        <taxon>Bacteria</taxon>
        <taxon>Pseudomonadati</taxon>
        <taxon>Pseudomonadota</taxon>
        <taxon>Gammaproteobacteria</taxon>
        <taxon>Alteromonadales</taxon>
        <taxon>Colwelliaceae</taxon>
        <taxon>Colwellia</taxon>
    </lineage>
</organism>
<dbReference type="SUPFAM" id="SSF55846">
    <property type="entry name" value="N-acetylmuramoyl-L-alanine amidase-like"/>
    <property type="match status" value="1"/>
</dbReference>
<dbReference type="NCBIfam" id="NF008758">
    <property type="entry name" value="PRK11789.1"/>
    <property type="match status" value="1"/>
</dbReference>
<dbReference type="Gene3D" id="3.40.80.10">
    <property type="entry name" value="Peptidoglycan recognition protein-like"/>
    <property type="match status" value="1"/>
</dbReference>
<evidence type="ECO:0000256" key="4">
    <source>
        <dbReference type="ARBA" id="ARBA00007553"/>
    </source>
</evidence>
<evidence type="ECO:0000256" key="10">
    <source>
        <dbReference type="ARBA" id="ARBA00023316"/>
    </source>
</evidence>
<name>A0ABQ0MW55_9GAMM</name>
<dbReference type="InterPro" id="IPR002502">
    <property type="entry name" value="Amidase_domain"/>
</dbReference>
<dbReference type="Proteomes" id="UP000197068">
    <property type="component" value="Unassembled WGS sequence"/>
</dbReference>
<dbReference type="PANTHER" id="PTHR30417">
    <property type="entry name" value="N-ACETYLMURAMOYL-L-ALANINE AMIDASE AMID"/>
    <property type="match status" value="1"/>
</dbReference>
<evidence type="ECO:0000256" key="7">
    <source>
        <dbReference type="ARBA" id="ARBA00022723"/>
    </source>
</evidence>
<evidence type="ECO:0000256" key="12">
    <source>
        <dbReference type="ARBA" id="ARBA00042615"/>
    </source>
</evidence>
<evidence type="ECO:0000256" key="6">
    <source>
        <dbReference type="ARBA" id="ARBA00022490"/>
    </source>
</evidence>
<dbReference type="EC" id="3.5.1.28" evidence="5"/>
<dbReference type="CDD" id="cd06583">
    <property type="entry name" value="PGRP"/>
    <property type="match status" value="1"/>
</dbReference>